<dbReference type="SMART" id="SM01021">
    <property type="entry name" value="Bac_rhodopsin"/>
    <property type="match status" value="1"/>
</dbReference>
<accession>A0ABW4LFL3</accession>
<feature type="transmembrane region" description="Helical" evidence="11">
    <location>
        <begin position="191"/>
        <end position="211"/>
    </location>
</feature>
<gene>
    <name evidence="12" type="ORF">ACFSBI_10765</name>
</gene>
<evidence type="ECO:0000256" key="7">
    <source>
        <dbReference type="ARBA" id="ARBA00022989"/>
    </source>
</evidence>
<dbReference type="Gene3D" id="1.20.1070.10">
    <property type="entry name" value="Rhodopsin 7-helix transmembrane proteins"/>
    <property type="match status" value="1"/>
</dbReference>
<evidence type="ECO:0000256" key="5">
    <source>
        <dbReference type="ARBA" id="ARBA00022692"/>
    </source>
</evidence>
<comment type="similarity">
    <text evidence="2">Belongs to the archaeal/bacterial/fungal opsin family.</text>
</comment>
<feature type="transmembrane region" description="Helical" evidence="11">
    <location>
        <begin position="223"/>
        <end position="246"/>
    </location>
</feature>
<evidence type="ECO:0000256" key="9">
    <source>
        <dbReference type="ARBA" id="ARBA00023136"/>
    </source>
</evidence>
<keyword evidence="3" id="KW-0600">Photoreceptor protein</keyword>
<dbReference type="RefSeq" id="WP_377934791.1">
    <property type="nucleotide sequence ID" value="NZ_JBHUEA010000015.1"/>
</dbReference>
<evidence type="ECO:0000256" key="8">
    <source>
        <dbReference type="ARBA" id="ARBA00022991"/>
    </source>
</evidence>
<feature type="transmembrane region" description="Helical" evidence="11">
    <location>
        <begin position="58"/>
        <end position="78"/>
    </location>
</feature>
<keyword evidence="4" id="KW-0716">Sensory transduction</keyword>
<comment type="subcellular location">
    <subcellularLocation>
        <location evidence="1">Membrane</location>
        <topology evidence="1">Multi-pass membrane protein</topology>
    </subcellularLocation>
</comment>
<feature type="transmembrane region" description="Helical" evidence="11">
    <location>
        <begin position="154"/>
        <end position="179"/>
    </location>
</feature>
<evidence type="ECO:0000256" key="6">
    <source>
        <dbReference type="ARBA" id="ARBA00022925"/>
    </source>
</evidence>
<evidence type="ECO:0000256" key="2">
    <source>
        <dbReference type="ARBA" id="ARBA00008130"/>
    </source>
</evidence>
<sequence>MTVQPPWTATLSNAEHNLILFGLVATALALTATLVRIRFASAESHGVYRTASLTANSVVAIAAASYVALIVAFLLGYTEQGGVWVPNAVAQLAWSIRYMDWCVTVPLLVVELIAVSSLDDRAARIARTVGIGLALAMIVSGYLGGIVIADGREFTAIATAGGVGALCFVGLYAIVLLTLQRSAPRMPSQARPAYQGAVMLLLVVWLVYPIVYGLQGATSGGAWAVTGQLLLCGADTIAKIGFGSLIHRAAVLRSRADESNNPSSTRPRLPEADAIWVDQDDVLDAPRR</sequence>
<keyword evidence="6" id="KW-0681">Retinal protein</keyword>
<keyword evidence="10" id="KW-0675">Receptor</keyword>
<dbReference type="InterPro" id="IPR001425">
    <property type="entry name" value="Arc/bac/fun_rhodopsins"/>
</dbReference>
<dbReference type="PROSITE" id="PS00950">
    <property type="entry name" value="BACTERIAL_OPSIN_1"/>
    <property type="match status" value="1"/>
</dbReference>
<evidence type="ECO:0000256" key="4">
    <source>
        <dbReference type="ARBA" id="ARBA00022606"/>
    </source>
</evidence>
<feature type="transmembrane region" description="Helical" evidence="11">
    <location>
        <begin position="125"/>
        <end position="148"/>
    </location>
</feature>
<evidence type="ECO:0000256" key="3">
    <source>
        <dbReference type="ARBA" id="ARBA00022543"/>
    </source>
</evidence>
<organism evidence="12 13">
    <name type="scientific">Amnibacterium endophyticum</name>
    <dbReference type="NCBI Taxonomy" id="2109337"/>
    <lineage>
        <taxon>Bacteria</taxon>
        <taxon>Bacillati</taxon>
        <taxon>Actinomycetota</taxon>
        <taxon>Actinomycetes</taxon>
        <taxon>Micrococcales</taxon>
        <taxon>Microbacteriaceae</taxon>
        <taxon>Amnibacterium</taxon>
    </lineage>
</organism>
<keyword evidence="9 11" id="KW-0472">Membrane</keyword>
<evidence type="ECO:0000256" key="11">
    <source>
        <dbReference type="SAM" id="Phobius"/>
    </source>
</evidence>
<protein>
    <submittedName>
        <fullName evidence="12">Bacteriorhodopsin</fullName>
    </submittedName>
</protein>
<keyword evidence="8" id="KW-0157">Chromophore</keyword>
<keyword evidence="7 11" id="KW-1133">Transmembrane helix</keyword>
<evidence type="ECO:0000313" key="13">
    <source>
        <dbReference type="Proteomes" id="UP001597347"/>
    </source>
</evidence>
<keyword evidence="13" id="KW-1185">Reference proteome</keyword>
<keyword evidence="5 11" id="KW-0812">Transmembrane</keyword>
<comment type="caution">
    <text evidence="12">The sequence shown here is derived from an EMBL/GenBank/DDBJ whole genome shotgun (WGS) entry which is preliminary data.</text>
</comment>
<dbReference type="Pfam" id="PF01036">
    <property type="entry name" value="Bac_rhodopsin"/>
    <property type="match status" value="1"/>
</dbReference>
<dbReference type="Proteomes" id="UP001597347">
    <property type="component" value="Unassembled WGS sequence"/>
</dbReference>
<dbReference type="InterPro" id="IPR018229">
    <property type="entry name" value="Rhodopsin_retinal_BS"/>
</dbReference>
<name>A0ABW4LFL3_9MICO</name>
<evidence type="ECO:0000313" key="12">
    <source>
        <dbReference type="EMBL" id="MFD1722033.1"/>
    </source>
</evidence>
<proteinExistence type="inferred from homology"/>
<evidence type="ECO:0000256" key="10">
    <source>
        <dbReference type="ARBA" id="ARBA00023170"/>
    </source>
</evidence>
<evidence type="ECO:0000256" key="1">
    <source>
        <dbReference type="ARBA" id="ARBA00004141"/>
    </source>
</evidence>
<feature type="transmembrane region" description="Helical" evidence="11">
    <location>
        <begin position="98"/>
        <end position="118"/>
    </location>
</feature>
<dbReference type="EMBL" id="JBHUEA010000015">
    <property type="protein sequence ID" value="MFD1722033.1"/>
    <property type="molecule type" value="Genomic_DNA"/>
</dbReference>
<dbReference type="PRINTS" id="PR00251">
    <property type="entry name" value="BACTRLOPSIN"/>
</dbReference>
<dbReference type="SUPFAM" id="SSF81321">
    <property type="entry name" value="Family A G protein-coupled receptor-like"/>
    <property type="match status" value="1"/>
</dbReference>
<feature type="transmembrane region" description="Helical" evidence="11">
    <location>
        <begin position="18"/>
        <end position="37"/>
    </location>
</feature>
<reference evidence="13" key="1">
    <citation type="journal article" date="2019" name="Int. J. Syst. Evol. Microbiol.">
        <title>The Global Catalogue of Microorganisms (GCM) 10K type strain sequencing project: providing services to taxonomists for standard genome sequencing and annotation.</title>
        <authorList>
            <consortium name="The Broad Institute Genomics Platform"/>
            <consortium name="The Broad Institute Genome Sequencing Center for Infectious Disease"/>
            <person name="Wu L."/>
            <person name="Ma J."/>
        </authorList>
    </citation>
    <scope>NUCLEOTIDE SEQUENCE [LARGE SCALE GENOMIC DNA]</scope>
    <source>
        <strain evidence="13">CGMCC 1.12471</strain>
    </source>
</reference>